<dbReference type="GO" id="GO:0004177">
    <property type="term" value="F:aminopeptidase activity"/>
    <property type="evidence" value="ECO:0007669"/>
    <property type="project" value="UniProtKB-KW"/>
</dbReference>
<dbReference type="PANTHER" id="PTHR45777">
    <property type="entry name" value="METHIONINE AMINOPEPTIDASE 2"/>
    <property type="match status" value="1"/>
</dbReference>
<dbReference type="SUPFAM" id="SSF55920">
    <property type="entry name" value="Creatinase/aminopeptidase"/>
    <property type="match status" value="1"/>
</dbReference>
<dbReference type="AlphaFoldDB" id="X1D0M1"/>
<dbReference type="Pfam" id="PF00557">
    <property type="entry name" value="Peptidase_M24"/>
    <property type="match status" value="1"/>
</dbReference>
<accession>X1D0M1</accession>
<dbReference type="GO" id="GO:0008235">
    <property type="term" value="F:metalloexopeptidase activity"/>
    <property type="evidence" value="ECO:0007669"/>
    <property type="project" value="TreeGrafter"/>
</dbReference>
<dbReference type="GO" id="GO:0005737">
    <property type="term" value="C:cytoplasm"/>
    <property type="evidence" value="ECO:0007669"/>
    <property type="project" value="TreeGrafter"/>
</dbReference>
<evidence type="ECO:0000313" key="5">
    <source>
        <dbReference type="EMBL" id="GAH14366.1"/>
    </source>
</evidence>
<comment type="caution">
    <text evidence="5">The sequence shown here is derived from an EMBL/GenBank/DDBJ whole genome shotgun (WGS) entry which is preliminary data.</text>
</comment>
<protein>
    <recommendedName>
        <fullName evidence="4">Peptidase M24 domain-containing protein</fullName>
    </recommendedName>
</protein>
<dbReference type="InterPro" id="IPR050247">
    <property type="entry name" value="Met_Aminopeptidase_Type2"/>
</dbReference>
<dbReference type="InterPro" id="IPR036005">
    <property type="entry name" value="Creatinase/aminopeptidase-like"/>
</dbReference>
<evidence type="ECO:0000256" key="2">
    <source>
        <dbReference type="ARBA" id="ARBA00022670"/>
    </source>
</evidence>
<dbReference type="PANTHER" id="PTHR45777:SF2">
    <property type="entry name" value="METHIONINE AMINOPEPTIDASE 2"/>
    <property type="match status" value="1"/>
</dbReference>
<sequence length="93" mass="10281">MFLADWASEEGISEEEKIYYYRKAGKIGYEVLNSVKDQIEPGKPIIQICETAEKMILDKGAEGFGFPTNVSIDNIAAHYSSPHGDENVIPDTG</sequence>
<evidence type="ECO:0000259" key="4">
    <source>
        <dbReference type="Pfam" id="PF00557"/>
    </source>
</evidence>
<reference evidence="5" key="1">
    <citation type="journal article" date="2014" name="Front. Microbiol.">
        <title>High frequency of phylogenetically diverse reductive dehalogenase-homologous genes in deep subseafloor sedimentary metagenomes.</title>
        <authorList>
            <person name="Kawai M."/>
            <person name="Futagami T."/>
            <person name="Toyoda A."/>
            <person name="Takaki Y."/>
            <person name="Nishi S."/>
            <person name="Hori S."/>
            <person name="Arai W."/>
            <person name="Tsubouchi T."/>
            <person name="Morono Y."/>
            <person name="Uchiyama I."/>
            <person name="Ito T."/>
            <person name="Fujiyama A."/>
            <person name="Inagaki F."/>
            <person name="Takami H."/>
        </authorList>
    </citation>
    <scope>NUCLEOTIDE SEQUENCE</scope>
    <source>
        <strain evidence="5">Expedition CK06-06</strain>
    </source>
</reference>
<organism evidence="5">
    <name type="scientific">marine sediment metagenome</name>
    <dbReference type="NCBI Taxonomy" id="412755"/>
    <lineage>
        <taxon>unclassified sequences</taxon>
        <taxon>metagenomes</taxon>
        <taxon>ecological metagenomes</taxon>
    </lineage>
</organism>
<name>X1D0M1_9ZZZZ</name>
<dbReference type="GO" id="GO:0006508">
    <property type="term" value="P:proteolysis"/>
    <property type="evidence" value="ECO:0007669"/>
    <property type="project" value="UniProtKB-KW"/>
</dbReference>
<dbReference type="EMBL" id="BART01030117">
    <property type="protein sequence ID" value="GAH14366.1"/>
    <property type="molecule type" value="Genomic_DNA"/>
</dbReference>
<evidence type="ECO:0000256" key="1">
    <source>
        <dbReference type="ARBA" id="ARBA00022438"/>
    </source>
</evidence>
<keyword evidence="1" id="KW-0031">Aminopeptidase</keyword>
<keyword evidence="3" id="KW-0378">Hydrolase</keyword>
<evidence type="ECO:0000256" key="3">
    <source>
        <dbReference type="ARBA" id="ARBA00022801"/>
    </source>
</evidence>
<proteinExistence type="predicted"/>
<feature type="non-terminal residue" evidence="5">
    <location>
        <position position="93"/>
    </location>
</feature>
<feature type="domain" description="Peptidase M24" evidence="4">
    <location>
        <begin position="21"/>
        <end position="82"/>
    </location>
</feature>
<gene>
    <name evidence="5" type="ORF">S01H4_52667</name>
</gene>
<keyword evidence="2" id="KW-0645">Protease</keyword>
<dbReference type="InterPro" id="IPR000994">
    <property type="entry name" value="Pept_M24"/>
</dbReference>
<dbReference type="Gene3D" id="3.90.230.10">
    <property type="entry name" value="Creatinase/methionine aminopeptidase superfamily"/>
    <property type="match status" value="1"/>
</dbReference>